<gene>
    <name evidence="2" type="ORF">QE380_002500</name>
</gene>
<proteinExistence type="predicted"/>
<evidence type="ECO:0000259" key="1">
    <source>
        <dbReference type="Pfam" id="PF13476"/>
    </source>
</evidence>
<dbReference type="InterPro" id="IPR027417">
    <property type="entry name" value="P-loop_NTPase"/>
</dbReference>
<dbReference type="EMBL" id="JAUTBK010000002">
    <property type="protein sequence ID" value="MDQ1209577.1"/>
    <property type="molecule type" value="Genomic_DNA"/>
</dbReference>
<feature type="domain" description="Rad50/SbcC-type AAA" evidence="1">
    <location>
        <begin position="5"/>
        <end position="256"/>
    </location>
</feature>
<dbReference type="RefSeq" id="WP_307004052.1">
    <property type="nucleotide sequence ID" value="NZ_JAUTBK010000002.1"/>
</dbReference>
<dbReference type="InterPro" id="IPR038729">
    <property type="entry name" value="Rad50/SbcC_AAA"/>
</dbReference>
<evidence type="ECO:0000313" key="2">
    <source>
        <dbReference type="EMBL" id="MDQ1209577.1"/>
    </source>
</evidence>
<dbReference type="PANTHER" id="PTHR32182">
    <property type="entry name" value="DNA REPLICATION AND REPAIR PROTEIN RECF"/>
    <property type="match status" value="1"/>
</dbReference>
<comment type="caution">
    <text evidence="2">The sequence shown here is derived from an EMBL/GenBank/DDBJ whole genome shotgun (WGS) entry which is preliminary data.</text>
</comment>
<keyword evidence="2" id="KW-0547">Nucleotide-binding</keyword>
<dbReference type="GO" id="GO:0005524">
    <property type="term" value="F:ATP binding"/>
    <property type="evidence" value="ECO:0007669"/>
    <property type="project" value="UniProtKB-KW"/>
</dbReference>
<dbReference type="Gene3D" id="3.40.50.300">
    <property type="entry name" value="P-loop containing nucleotide triphosphate hydrolases"/>
    <property type="match status" value="1"/>
</dbReference>
<organism evidence="2 3">
    <name type="scientific">Acinetobacter baylyi</name>
    <dbReference type="NCBI Taxonomy" id="202950"/>
    <lineage>
        <taxon>Bacteria</taxon>
        <taxon>Pseudomonadati</taxon>
        <taxon>Pseudomonadota</taxon>
        <taxon>Gammaproteobacteria</taxon>
        <taxon>Moraxellales</taxon>
        <taxon>Moraxellaceae</taxon>
        <taxon>Acinetobacter</taxon>
    </lineage>
</organism>
<dbReference type="Proteomes" id="UP001233360">
    <property type="component" value="Unassembled WGS sequence"/>
</dbReference>
<dbReference type="PANTHER" id="PTHR32182:SF23">
    <property type="entry name" value="ATP BINDING PROTEIN"/>
    <property type="match status" value="1"/>
</dbReference>
<protein>
    <submittedName>
        <fullName evidence="2">ATP-binding protein involved in virulence</fullName>
    </submittedName>
</protein>
<sequence>MKLKSIHLKHTGPFQDLHVEFDYAHKPITLILGEHAVGKTTLLKHIFQALSWFPARFKDSRTAGIVTLDQDISFQKTQSKTAISVHFPAELGVLSDASDISNQDQTTCSWRLYKTLTASGTGFSQVETQQLEQMVELYQHAIKQDPLQSLPVIAYYPADRFINEINLLSKNIPAVFQPSAAYDISTLPFTTFARFFEWLREVSDIENAQAAQLLQQLTQQNAIDNEQDVQQLLFHAQAQLKTPHLQALKNSLQHIFPDLTDFYLEYHPKLQLMVCYQDQIIQYQQLSNSLKIWIALIGDLVRRLCLLNPLSLYPCLEGEGIILIDQIDTQLDQMLSREILIRLNQAFPQVQIIATGNRDELLEHATSYQCYKLSHQGIVPIELGQPTKLYDEIYSHLFDETSADTGLITSLSSFTTENFDQLLSQIEYLTEDQKAAIIRLIKPDSATEQDASDHA</sequence>
<reference evidence="2 3" key="1">
    <citation type="submission" date="2023-07" db="EMBL/GenBank/DDBJ databases">
        <title>Functional and genomic diversity of the sorghum phyllosphere microbiome.</title>
        <authorList>
            <person name="Shade A."/>
        </authorList>
    </citation>
    <scope>NUCLEOTIDE SEQUENCE [LARGE SCALE GENOMIC DNA]</scope>
    <source>
        <strain evidence="2 3">SORGH_AS_0887</strain>
    </source>
</reference>
<keyword evidence="3" id="KW-1185">Reference proteome</keyword>
<dbReference type="SUPFAM" id="SSF52540">
    <property type="entry name" value="P-loop containing nucleoside triphosphate hydrolases"/>
    <property type="match status" value="1"/>
</dbReference>
<name>A0ABU0UYE4_ACIBI</name>
<accession>A0ABU0UYE4</accession>
<dbReference type="Pfam" id="PF13476">
    <property type="entry name" value="AAA_23"/>
    <property type="match status" value="1"/>
</dbReference>
<evidence type="ECO:0000313" key="3">
    <source>
        <dbReference type="Proteomes" id="UP001233360"/>
    </source>
</evidence>
<keyword evidence="2" id="KW-0067">ATP-binding</keyword>